<feature type="transmembrane region" description="Helical" evidence="7">
    <location>
        <begin position="155"/>
        <end position="175"/>
    </location>
</feature>
<feature type="transmembrane region" description="Helical" evidence="7">
    <location>
        <begin position="60"/>
        <end position="80"/>
    </location>
</feature>
<keyword evidence="10" id="KW-1185">Reference proteome</keyword>
<evidence type="ECO:0000313" key="9">
    <source>
        <dbReference type="EMBL" id="MBF8179692.1"/>
    </source>
</evidence>
<keyword evidence="5 7" id="KW-1133">Transmembrane helix</keyword>
<gene>
    <name evidence="9" type="ORF">IXC47_18585</name>
</gene>
<reference evidence="9 10" key="1">
    <citation type="submission" date="2020-11" db="EMBL/GenBank/DDBJ databases">
        <title>WGS of Herminiimonas contaminans strain Marseille-Q4544 isolated from planarians Schmidtea mediterranea.</title>
        <authorList>
            <person name="Kangale L."/>
        </authorList>
    </citation>
    <scope>NUCLEOTIDE SEQUENCE [LARGE SCALE GENOMIC DNA]</scope>
    <source>
        <strain evidence="9 10">Marseille-Q4544</strain>
    </source>
</reference>
<evidence type="ECO:0000256" key="3">
    <source>
        <dbReference type="ARBA" id="ARBA00022475"/>
    </source>
</evidence>
<dbReference type="PROSITE" id="PS50928">
    <property type="entry name" value="ABC_TM1"/>
    <property type="match status" value="1"/>
</dbReference>
<accession>A0ABS0EXY2</accession>
<name>A0ABS0EXY2_9BURK</name>
<comment type="similarity">
    <text evidence="7">Belongs to the binding-protein-dependent transport system permease family.</text>
</comment>
<dbReference type="InterPro" id="IPR000515">
    <property type="entry name" value="MetI-like"/>
</dbReference>
<evidence type="ECO:0000256" key="4">
    <source>
        <dbReference type="ARBA" id="ARBA00022692"/>
    </source>
</evidence>
<keyword evidence="4 7" id="KW-0812">Transmembrane</keyword>
<sequence length="316" mass="34314">MGMTERRPLDEPIPVAATSVQTVPVSKPPLLAIKGGVGDIPHAVLMEDTSSWKDWFESKIAQYVMGVISIASVLLAWHFATKFQLDFYVRFGNIPTPGNVFDKVLEVNRSTKFIMNVGISVRRVLLGFAIAAGIGISLGILIGRYRIFRSLTMPALEIFRPIPAIAWVPMAIMLWPSNEVSIVFITFLGAFFPILINTIHGVEEIDEVLLRAARSLGTKEIDLITYVVIPGALPHIFTGLSIGMGVAWVSLIAAEMISGQFGIGYFTWEAYSLISYSEIALGMITIGILGLLCSKAIQVASKLAMPWVGSAGGSNK</sequence>
<dbReference type="EMBL" id="JADOEL010000025">
    <property type="protein sequence ID" value="MBF8179692.1"/>
    <property type="molecule type" value="Genomic_DNA"/>
</dbReference>
<dbReference type="CDD" id="cd06261">
    <property type="entry name" value="TM_PBP2"/>
    <property type="match status" value="1"/>
</dbReference>
<organism evidence="9 10">
    <name type="scientific">Herminiimonas contaminans</name>
    <dbReference type="NCBI Taxonomy" id="1111140"/>
    <lineage>
        <taxon>Bacteria</taxon>
        <taxon>Pseudomonadati</taxon>
        <taxon>Pseudomonadota</taxon>
        <taxon>Betaproteobacteria</taxon>
        <taxon>Burkholderiales</taxon>
        <taxon>Oxalobacteraceae</taxon>
        <taxon>Herminiimonas</taxon>
    </lineage>
</organism>
<protein>
    <submittedName>
        <fullName evidence="9">ABC transporter permease</fullName>
    </submittedName>
</protein>
<evidence type="ECO:0000256" key="5">
    <source>
        <dbReference type="ARBA" id="ARBA00022989"/>
    </source>
</evidence>
<dbReference type="Proteomes" id="UP000657372">
    <property type="component" value="Unassembled WGS sequence"/>
</dbReference>
<proteinExistence type="inferred from homology"/>
<comment type="subcellular location">
    <subcellularLocation>
        <location evidence="1 7">Cell membrane</location>
        <topology evidence="1 7">Multi-pass membrane protein</topology>
    </subcellularLocation>
</comment>
<dbReference type="RefSeq" id="WP_195876664.1">
    <property type="nucleotide sequence ID" value="NZ_JADOEL010000025.1"/>
</dbReference>
<comment type="caution">
    <text evidence="9">The sequence shown here is derived from an EMBL/GenBank/DDBJ whole genome shotgun (WGS) entry which is preliminary data.</text>
</comment>
<dbReference type="PANTHER" id="PTHR30151">
    <property type="entry name" value="ALKANE SULFONATE ABC TRANSPORTER-RELATED, MEMBRANE SUBUNIT"/>
    <property type="match status" value="1"/>
</dbReference>
<keyword evidence="3" id="KW-1003">Cell membrane</keyword>
<keyword evidence="2 7" id="KW-0813">Transport</keyword>
<dbReference type="Pfam" id="PF00528">
    <property type="entry name" value="BPD_transp_1"/>
    <property type="match status" value="1"/>
</dbReference>
<dbReference type="SUPFAM" id="SSF161098">
    <property type="entry name" value="MetI-like"/>
    <property type="match status" value="1"/>
</dbReference>
<feature type="transmembrane region" description="Helical" evidence="7">
    <location>
        <begin position="223"/>
        <end position="253"/>
    </location>
</feature>
<feature type="domain" description="ABC transmembrane type-1" evidence="8">
    <location>
        <begin position="117"/>
        <end position="297"/>
    </location>
</feature>
<evidence type="ECO:0000313" key="10">
    <source>
        <dbReference type="Proteomes" id="UP000657372"/>
    </source>
</evidence>
<evidence type="ECO:0000256" key="1">
    <source>
        <dbReference type="ARBA" id="ARBA00004651"/>
    </source>
</evidence>
<feature type="transmembrane region" description="Helical" evidence="7">
    <location>
        <begin position="181"/>
        <end position="202"/>
    </location>
</feature>
<evidence type="ECO:0000256" key="7">
    <source>
        <dbReference type="RuleBase" id="RU363032"/>
    </source>
</evidence>
<feature type="transmembrane region" description="Helical" evidence="7">
    <location>
        <begin position="273"/>
        <end position="293"/>
    </location>
</feature>
<dbReference type="InterPro" id="IPR035906">
    <property type="entry name" value="MetI-like_sf"/>
</dbReference>
<dbReference type="PANTHER" id="PTHR30151:SF0">
    <property type="entry name" value="ABC TRANSPORTER PERMEASE PROTEIN MJ0413-RELATED"/>
    <property type="match status" value="1"/>
</dbReference>
<evidence type="ECO:0000256" key="2">
    <source>
        <dbReference type="ARBA" id="ARBA00022448"/>
    </source>
</evidence>
<evidence type="ECO:0000259" key="8">
    <source>
        <dbReference type="PROSITE" id="PS50928"/>
    </source>
</evidence>
<evidence type="ECO:0000256" key="6">
    <source>
        <dbReference type="ARBA" id="ARBA00023136"/>
    </source>
</evidence>
<feature type="transmembrane region" description="Helical" evidence="7">
    <location>
        <begin position="124"/>
        <end position="143"/>
    </location>
</feature>
<keyword evidence="6 7" id="KW-0472">Membrane</keyword>
<dbReference type="Gene3D" id="1.10.3720.10">
    <property type="entry name" value="MetI-like"/>
    <property type="match status" value="1"/>
</dbReference>